<evidence type="ECO:0000313" key="6">
    <source>
        <dbReference type="EMBL" id="CDW45499.1"/>
    </source>
</evidence>
<evidence type="ECO:0000256" key="2">
    <source>
        <dbReference type="ARBA" id="ARBA00023134"/>
    </source>
</evidence>
<dbReference type="Gene3D" id="3.40.50.300">
    <property type="entry name" value="P-loop containing nucleotide triphosphate hydrolases"/>
    <property type="match status" value="1"/>
</dbReference>
<accession>A0A0K2V4U2</accession>
<dbReference type="PRINTS" id="PR00449">
    <property type="entry name" value="RASTRNSFRMNG"/>
</dbReference>
<organism evidence="6">
    <name type="scientific">Lepeophtheirus salmonis</name>
    <name type="common">Salmon louse</name>
    <name type="synonym">Caligus salmonis</name>
    <dbReference type="NCBI Taxonomy" id="72036"/>
    <lineage>
        <taxon>Eukaryota</taxon>
        <taxon>Metazoa</taxon>
        <taxon>Ecdysozoa</taxon>
        <taxon>Arthropoda</taxon>
        <taxon>Crustacea</taxon>
        <taxon>Multicrustacea</taxon>
        <taxon>Hexanauplia</taxon>
        <taxon>Copepoda</taxon>
        <taxon>Siphonostomatoida</taxon>
        <taxon>Caligidae</taxon>
        <taxon>Lepeophtheirus</taxon>
    </lineage>
</organism>
<feature type="compositionally biased region" description="Low complexity" evidence="4">
    <location>
        <begin position="305"/>
        <end position="318"/>
    </location>
</feature>
<dbReference type="SMART" id="SM00173">
    <property type="entry name" value="RAS"/>
    <property type="match status" value="1"/>
</dbReference>
<feature type="region of interest" description="Disordered" evidence="4">
    <location>
        <begin position="304"/>
        <end position="345"/>
    </location>
</feature>
<dbReference type="EMBL" id="HACA01028138">
    <property type="protein sequence ID" value="CDW45499.1"/>
    <property type="molecule type" value="Transcribed_RNA"/>
</dbReference>
<protein>
    <recommendedName>
        <fullName evidence="5">EF-hand domain-containing protein</fullName>
    </recommendedName>
</protein>
<dbReference type="GO" id="GO:0005509">
    <property type="term" value="F:calcium ion binding"/>
    <property type="evidence" value="ECO:0007669"/>
    <property type="project" value="InterPro"/>
</dbReference>
<keyword evidence="2" id="KW-0342">GTP-binding</keyword>
<dbReference type="AlphaFoldDB" id="A0A0K2V4U2"/>
<dbReference type="PROSITE" id="PS51417">
    <property type="entry name" value="ARF"/>
    <property type="match status" value="1"/>
</dbReference>
<dbReference type="FunFam" id="3.40.50.300:FF:001129">
    <property type="entry name" value="ras-related protein Rab-44 isoform X2"/>
    <property type="match status" value="1"/>
</dbReference>
<keyword evidence="3" id="KW-0449">Lipoprotein</keyword>
<dbReference type="PANTHER" id="PTHR47977">
    <property type="entry name" value="RAS-RELATED PROTEIN RAB"/>
    <property type="match status" value="1"/>
</dbReference>
<dbReference type="CDD" id="cd00154">
    <property type="entry name" value="Rab"/>
    <property type="match status" value="1"/>
</dbReference>
<dbReference type="InterPro" id="IPR005225">
    <property type="entry name" value="Small_GTP-bd"/>
</dbReference>
<dbReference type="InterPro" id="IPR002048">
    <property type="entry name" value="EF_hand_dom"/>
</dbReference>
<evidence type="ECO:0000256" key="1">
    <source>
        <dbReference type="ARBA" id="ARBA00022741"/>
    </source>
</evidence>
<dbReference type="PROSITE" id="PS51421">
    <property type="entry name" value="RAS"/>
    <property type="match status" value="1"/>
</dbReference>
<dbReference type="SUPFAM" id="SSF52540">
    <property type="entry name" value="P-loop containing nucleoside triphosphate hydrolases"/>
    <property type="match status" value="1"/>
</dbReference>
<evidence type="ECO:0000256" key="3">
    <source>
        <dbReference type="ARBA" id="ARBA00023288"/>
    </source>
</evidence>
<dbReference type="InterPro" id="IPR027417">
    <property type="entry name" value="P-loop_NTPase"/>
</dbReference>
<dbReference type="SMART" id="SM00175">
    <property type="entry name" value="RAB"/>
    <property type="match status" value="1"/>
</dbReference>
<dbReference type="SMART" id="SM00174">
    <property type="entry name" value="RHO"/>
    <property type="match status" value="1"/>
</dbReference>
<name>A0A0K2V4U2_LEPSM</name>
<proteinExistence type="predicted"/>
<evidence type="ECO:0000259" key="5">
    <source>
        <dbReference type="PROSITE" id="PS50222"/>
    </source>
</evidence>
<dbReference type="GO" id="GO:0003924">
    <property type="term" value="F:GTPase activity"/>
    <property type="evidence" value="ECO:0007669"/>
    <property type="project" value="InterPro"/>
</dbReference>
<dbReference type="GO" id="GO:0005525">
    <property type="term" value="F:GTP binding"/>
    <property type="evidence" value="ECO:0007669"/>
    <property type="project" value="UniProtKB-KW"/>
</dbReference>
<feature type="domain" description="EF-hand" evidence="5">
    <location>
        <begin position="45"/>
        <end position="80"/>
    </location>
</feature>
<dbReference type="Pfam" id="PF00071">
    <property type="entry name" value="Ras"/>
    <property type="match status" value="1"/>
</dbReference>
<dbReference type="PROSITE" id="PS51419">
    <property type="entry name" value="RAB"/>
    <property type="match status" value="1"/>
</dbReference>
<dbReference type="InterPro" id="IPR001806">
    <property type="entry name" value="Small_GTPase"/>
</dbReference>
<dbReference type="SMART" id="SM00177">
    <property type="entry name" value="ARF"/>
    <property type="match status" value="1"/>
</dbReference>
<keyword evidence="1" id="KW-0547">Nucleotide-binding</keyword>
<evidence type="ECO:0000256" key="4">
    <source>
        <dbReference type="SAM" id="MobiDB-lite"/>
    </source>
</evidence>
<dbReference type="NCBIfam" id="TIGR00231">
    <property type="entry name" value="small_GTP"/>
    <property type="match status" value="1"/>
</dbReference>
<dbReference type="InterPro" id="IPR050227">
    <property type="entry name" value="Rab"/>
</dbReference>
<reference evidence="6" key="1">
    <citation type="submission" date="2014-05" db="EMBL/GenBank/DDBJ databases">
        <authorList>
            <person name="Chronopoulou M."/>
        </authorList>
    </citation>
    <scope>NUCLEOTIDE SEQUENCE</scope>
    <source>
        <tissue evidence="6">Whole organism</tissue>
    </source>
</reference>
<sequence length="564" mass="64887">MKSEDEEQNYLKNKISELFQLCDTEKKGTLTFEDIQSKMELSSLFDQNTLEDIFEILDEKGNGCLTQDEFFRGYKQFYCHMKDKEDSASLSPINDDEDTTSFDALMEESGLGSYIQSEDKSLRDSWKILKKNQETLMNFEFFLKKIASEVKNKMIEKDSVENGLKLRLESQDERLKELVDAIEEQNDGTRLQKLYLSNETELESIISSIDSLENQLIDMESICPDDYSEGACLERKEAQIKEKLEMEHKKMKAIESIMKGLKTSMEDGLVKGSNKSIGSNSDIGSFSQGKSELKYNNKISQNAQNDDYNYSSYPSDNNNQKHCQNTSRKSTHRLSSEEPFGSFYDTDGFEEVDIRRKSQDQDPSSKESIVPKRVFKVVFVGDSTVGKTSLINRFCTGCFYPNTISTVGVDYRTRNVLVDNKDNVCIQVWDTAGQERYRSITRQYFRKTDAVVIVYDISEEKSFINVRSWLHDAREGAGKESIIVLLGNKVDLEIHSRKVQTLEGLQLSCQFDTLFHEVSALNGIHVEHALTQMVKLLLQKEDREIQKAMKLGLKKEFRKQRCCR</sequence>
<dbReference type="PROSITE" id="PS50222">
    <property type="entry name" value="EF_HAND_2"/>
    <property type="match status" value="1"/>
</dbReference>
<dbReference type="SMART" id="SM00054">
    <property type="entry name" value="EFh"/>
    <property type="match status" value="2"/>
</dbReference>
<dbReference type="Pfam" id="PF13499">
    <property type="entry name" value="EF-hand_7"/>
    <property type="match status" value="1"/>
</dbReference>
<dbReference type="SUPFAM" id="SSF47473">
    <property type="entry name" value="EF-hand"/>
    <property type="match status" value="1"/>
</dbReference>
<dbReference type="SMART" id="SM00176">
    <property type="entry name" value="RAN"/>
    <property type="match status" value="1"/>
</dbReference>
<dbReference type="Gene3D" id="1.10.238.10">
    <property type="entry name" value="EF-hand"/>
    <property type="match status" value="1"/>
</dbReference>
<dbReference type="OrthoDB" id="9989112at2759"/>
<dbReference type="InterPro" id="IPR011992">
    <property type="entry name" value="EF-hand-dom_pair"/>
</dbReference>